<gene>
    <name evidence="4" type="ORF">ACFQ3T_20045</name>
</gene>
<dbReference type="RefSeq" id="WP_380724840.1">
    <property type="nucleotide sequence ID" value="NZ_JBHTLK010000105.1"/>
</dbReference>
<dbReference type="InterPro" id="IPR000792">
    <property type="entry name" value="Tscrpt_reg_LuxR_C"/>
</dbReference>
<dbReference type="EMBL" id="JBHTLK010000105">
    <property type="protein sequence ID" value="MFD1149433.1"/>
    <property type="molecule type" value="Genomic_DNA"/>
</dbReference>
<reference evidence="5" key="1">
    <citation type="journal article" date="2019" name="Int. J. Syst. Evol. Microbiol.">
        <title>The Global Catalogue of Microorganisms (GCM) 10K type strain sequencing project: providing services to taxonomists for standard genome sequencing and annotation.</title>
        <authorList>
            <consortium name="The Broad Institute Genomics Platform"/>
            <consortium name="The Broad Institute Genome Sequencing Center for Infectious Disease"/>
            <person name="Wu L."/>
            <person name="Ma J."/>
        </authorList>
    </citation>
    <scope>NUCLEOTIDE SEQUENCE [LARGE SCALE GENOMIC DNA]</scope>
    <source>
        <strain evidence="5">CCUG 60214</strain>
    </source>
</reference>
<dbReference type="Pfam" id="PF00196">
    <property type="entry name" value="GerE"/>
    <property type="match status" value="1"/>
</dbReference>
<keyword evidence="2 4" id="KW-0067">ATP-binding</keyword>
<proteinExistence type="predicted"/>
<keyword evidence="5" id="KW-1185">Reference proteome</keyword>
<dbReference type="InterPro" id="IPR041664">
    <property type="entry name" value="AAA_16"/>
</dbReference>
<organism evidence="4 5">
    <name type="scientific">Saccharothrix hoggarensis</name>
    <dbReference type="NCBI Taxonomy" id="913853"/>
    <lineage>
        <taxon>Bacteria</taxon>
        <taxon>Bacillati</taxon>
        <taxon>Actinomycetota</taxon>
        <taxon>Actinomycetes</taxon>
        <taxon>Pseudonocardiales</taxon>
        <taxon>Pseudonocardiaceae</taxon>
        <taxon>Saccharothrix</taxon>
    </lineage>
</organism>
<dbReference type="PRINTS" id="PR00038">
    <property type="entry name" value="HTHLUXR"/>
</dbReference>
<dbReference type="SMART" id="SM00421">
    <property type="entry name" value="HTH_LUXR"/>
    <property type="match status" value="1"/>
</dbReference>
<comment type="caution">
    <text evidence="4">The sequence shown here is derived from an EMBL/GenBank/DDBJ whole genome shotgun (WGS) entry which is preliminary data.</text>
</comment>
<dbReference type="InterPro" id="IPR016032">
    <property type="entry name" value="Sig_transdc_resp-reg_C-effctor"/>
</dbReference>
<protein>
    <submittedName>
        <fullName evidence="4">ATP-binding protein</fullName>
    </submittedName>
</protein>
<dbReference type="PROSITE" id="PS50043">
    <property type="entry name" value="HTH_LUXR_2"/>
    <property type="match status" value="1"/>
</dbReference>
<evidence type="ECO:0000259" key="3">
    <source>
        <dbReference type="PROSITE" id="PS50043"/>
    </source>
</evidence>
<dbReference type="Gene3D" id="1.10.10.10">
    <property type="entry name" value="Winged helix-like DNA-binding domain superfamily/Winged helix DNA-binding domain"/>
    <property type="match status" value="1"/>
</dbReference>
<dbReference type="CDD" id="cd06170">
    <property type="entry name" value="LuxR_C_like"/>
    <property type="match status" value="1"/>
</dbReference>
<dbReference type="PANTHER" id="PTHR16305:SF35">
    <property type="entry name" value="TRANSCRIPTIONAL ACTIVATOR DOMAIN"/>
    <property type="match status" value="1"/>
</dbReference>
<dbReference type="InterPro" id="IPR027417">
    <property type="entry name" value="P-loop_NTPase"/>
</dbReference>
<evidence type="ECO:0000313" key="5">
    <source>
        <dbReference type="Proteomes" id="UP001597168"/>
    </source>
</evidence>
<evidence type="ECO:0000256" key="1">
    <source>
        <dbReference type="ARBA" id="ARBA00022741"/>
    </source>
</evidence>
<feature type="domain" description="HTH luxR-type" evidence="3">
    <location>
        <begin position="847"/>
        <end position="912"/>
    </location>
</feature>
<dbReference type="SUPFAM" id="SSF52540">
    <property type="entry name" value="P-loop containing nucleoside triphosphate hydrolases"/>
    <property type="match status" value="1"/>
</dbReference>
<dbReference type="PANTHER" id="PTHR16305">
    <property type="entry name" value="TESTICULAR SOLUBLE ADENYLYL CYCLASE"/>
    <property type="match status" value="1"/>
</dbReference>
<dbReference type="Proteomes" id="UP001597168">
    <property type="component" value="Unassembled WGS sequence"/>
</dbReference>
<accession>A0ABW3QX68</accession>
<evidence type="ECO:0000313" key="4">
    <source>
        <dbReference type="EMBL" id="MFD1149433.1"/>
    </source>
</evidence>
<name>A0ABW3QX68_9PSEU</name>
<sequence>MALLGYRDAFEELARSYDRSSAGRGELVLVSGGPASGKTELLHDFFAVAEAAGALLLSATGSRAEQSLQAGVVDQLFRGAGLPPEVGDRVSRLVVPQAPAADDGQSDVRSVRSAGARVVHEICGILLGLSREQPVVVGIDDVQFADTSSLEFVLYLRRRLGSARVLLVLSEWEQPQPTLPLFTAEVTRRPHHRIRLAPLSVADIVEVLPRSVEPVVASRLAEACHGLSGGNPMLVRALVEDLEHDPSVVAGGFEGGVWPAVGTAFRHAVLACLHRWEAALLDVARALAVLGDGSEPALLGRLAGVAPEDARRVVVILSSAGLLRDGWFRHAAAAEAVLEGMAGPQRAALHARAADLLHQRGAEPAVIARHLVAAHRGVGAWSVRVLRDAAEQALMRDEVCEAVRFLELALEATDDEEQRLAITKVLVRALWRVNPLAAAVHMGPLRTAMAAGRLGERDAVTLVRHALWHGDEETAVMALDVLNSTPGLLDAQTAAELRIAHQWFRGMDRCAVPEVPAKAEDDPWVEAARALTSFWRGGGDPATAVASAEHVLRSCRLADMTLEVVATALLVLVHSDDNDRAAWWCGELTAQAVRVGAVTWQAVLGAISADIALRCGEPAEAADRARRALDLLAPQSWGVSIGYPLATLMLANAALGRDAEIEELLRLRVPDMMFRTAYGLRYLHARGQCHLVAQRLLAAVTDFQTCGRLVLEWQVDVPVLVPWRSDLAEANLRLGRSEVARELVFEQLRMPGLDSRTRGVSLRVLAAGSDEDDRPRLLRAAVASLHTAGDRVQLALAMRDLGEAYERAGDGVARVPDQGAGRRDAVVGRGAGKAAVAEGGAADDVLLDCAASVLSESEHRVADLAVLGYTNREISARLFITVSTVEQHLTRIYRKLGVRSRAELPRRLCADDLSACSP</sequence>
<dbReference type="SUPFAM" id="SSF46894">
    <property type="entry name" value="C-terminal effector domain of the bipartite response regulators"/>
    <property type="match status" value="1"/>
</dbReference>
<evidence type="ECO:0000256" key="2">
    <source>
        <dbReference type="ARBA" id="ARBA00022840"/>
    </source>
</evidence>
<dbReference type="PROSITE" id="PS00622">
    <property type="entry name" value="HTH_LUXR_1"/>
    <property type="match status" value="1"/>
</dbReference>
<keyword evidence="1" id="KW-0547">Nucleotide-binding</keyword>
<dbReference type="Pfam" id="PF13191">
    <property type="entry name" value="AAA_16"/>
    <property type="match status" value="1"/>
</dbReference>
<dbReference type="InterPro" id="IPR036388">
    <property type="entry name" value="WH-like_DNA-bd_sf"/>
</dbReference>
<dbReference type="GO" id="GO:0005524">
    <property type="term" value="F:ATP binding"/>
    <property type="evidence" value="ECO:0007669"/>
    <property type="project" value="UniProtKB-KW"/>
</dbReference>